<sequence>MINPEGMPEIIPCAIPQIIIEYHWRTMRDDNGTPFSSGVGNVDQVMLCVQVYEQL</sequence>
<protein>
    <submittedName>
        <fullName evidence="1">Uncharacterized protein</fullName>
    </submittedName>
</protein>
<evidence type="ECO:0000313" key="2">
    <source>
        <dbReference type="Proteomes" id="UP000011668"/>
    </source>
</evidence>
<name>L8X5M8_THACA</name>
<reference evidence="1 2" key="1">
    <citation type="journal article" date="2013" name="Nat. Commun.">
        <title>The evolution and pathogenic mechanisms of the rice sheath blight pathogen.</title>
        <authorList>
            <person name="Zheng A."/>
            <person name="Lin R."/>
            <person name="Xu L."/>
            <person name="Qin P."/>
            <person name="Tang C."/>
            <person name="Ai P."/>
            <person name="Zhang D."/>
            <person name="Liu Y."/>
            <person name="Sun Z."/>
            <person name="Feng H."/>
            <person name="Wang Y."/>
            <person name="Chen Y."/>
            <person name="Liang X."/>
            <person name="Fu R."/>
            <person name="Li Q."/>
            <person name="Zhang J."/>
            <person name="Yu X."/>
            <person name="Xie Z."/>
            <person name="Ding L."/>
            <person name="Guan P."/>
            <person name="Tang J."/>
            <person name="Liang Y."/>
            <person name="Wang S."/>
            <person name="Deng Q."/>
            <person name="Li S."/>
            <person name="Zhu J."/>
            <person name="Wang L."/>
            <person name="Liu H."/>
            <person name="Li P."/>
        </authorList>
    </citation>
    <scope>NUCLEOTIDE SEQUENCE [LARGE SCALE GENOMIC DNA]</scope>
    <source>
        <strain evidence="2">AG-1 IA</strain>
    </source>
</reference>
<gene>
    <name evidence="1" type="ORF">AG1IA_02030</name>
</gene>
<keyword evidence="2" id="KW-1185">Reference proteome</keyword>
<dbReference type="AlphaFoldDB" id="L8X5M8"/>
<organism evidence="1 2">
    <name type="scientific">Thanatephorus cucumeris (strain AG1-IA)</name>
    <name type="common">Rice sheath blight fungus</name>
    <name type="synonym">Rhizoctonia solani</name>
    <dbReference type="NCBI Taxonomy" id="983506"/>
    <lineage>
        <taxon>Eukaryota</taxon>
        <taxon>Fungi</taxon>
        <taxon>Dikarya</taxon>
        <taxon>Basidiomycota</taxon>
        <taxon>Agaricomycotina</taxon>
        <taxon>Agaricomycetes</taxon>
        <taxon>Cantharellales</taxon>
        <taxon>Ceratobasidiaceae</taxon>
        <taxon>Rhizoctonia</taxon>
        <taxon>Rhizoctonia solani AG-1</taxon>
    </lineage>
</organism>
<accession>L8X5M8</accession>
<evidence type="ECO:0000313" key="1">
    <source>
        <dbReference type="EMBL" id="ELU43939.1"/>
    </source>
</evidence>
<comment type="caution">
    <text evidence="1">The sequence shown here is derived from an EMBL/GenBank/DDBJ whole genome shotgun (WGS) entry which is preliminary data.</text>
</comment>
<proteinExistence type="predicted"/>
<dbReference type="Proteomes" id="UP000011668">
    <property type="component" value="Unassembled WGS sequence"/>
</dbReference>
<dbReference type="HOGENOM" id="CLU_3034022_0_0_1"/>
<dbReference type="EMBL" id="AFRT01000461">
    <property type="protein sequence ID" value="ELU43939.1"/>
    <property type="molecule type" value="Genomic_DNA"/>
</dbReference>